<keyword evidence="1" id="KW-0472">Membrane</keyword>
<dbReference type="RefSeq" id="WP_233055121.1">
    <property type="nucleotide sequence ID" value="NZ_JAIMJA010000047.1"/>
</dbReference>
<keyword evidence="1" id="KW-0812">Transmembrane</keyword>
<protein>
    <submittedName>
        <fullName evidence="2">Uncharacterized protein</fullName>
    </submittedName>
</protein>
<feature type="transmembrane region" description="Helical" evidence="1">
    <location>
        <begin position="74"/>
        <end position="95"/>
    </location>
</feature>
<gene>
    <name evidence="2" type="ORF">K6Y31_21670</name>
</gene>
<dbReference type="Proteomes" id="UP001201273">
    <property type="component" value="Unassembled WGS sequence"/>
</dbReference>
<accession>A0ABS8WGC8</accession>
<name>A0ABS8WGC8_9GAMM</name>
<keyword evidence="1" id="KW-1133">Transmembrane helix</keyword>
<feature type="transmembrane region" description="Helical" evidence="1">
    <location>
        <begin position="34"/>
        <end position="54"/>
    </location>
</feature>
<evidence type="ECO:0000313" key="3">
    <source>
        <dbReference type="Proteomes" id="UP001201273"/>
    </source>
</evidence>
<feature type="transmembrane region" description="Helical" evidence="1">
    <location>
        <begin position="6"/>
        <end position="27"/>
    </location>
</feature>
<comment type="caution">
    <text evidence="2">The sequence shown here is derived from an EMBL/GenBank/DDBJ whole genome shotgun (WGS) entry which is preliminary data.</text>
</comment>
<reference evidence="2 3" key="1">
    <citation type="journal article" date="2022" name="Environ. Microbiol. Rep.">
        <title>Eco-phylogenetic analyses reveal divergent evolution of vitamin B12 metabolism in the marine bacterial family 'Psychromonadaceae'.</title>
        <authorList>
            <person name="Jin X."/>
            <person name="Yang Y."/>
            <person name="Cao H."/>
            <person name="Gao B."/>
            <person name="Zhao Z."/>
        </authorList>
    </citation>
    <scope>NUCLEOTIDE SEQUENCE [LARGE SCALE GENOMIC DNA]</scope>
    <source>
        <strain evidence="2 3">MKS20</strain>
    </source>
</reference>
<organism evidence="2 3">
    <name type="scientific">Motilimonas cestriensis</name>
    <dbReference type="NCBI Taxonomy" id="2742685"/>
    <lineage>
        <taxon>Bacteria</taxon>
        <taxon>Pseudomonadati</taxon>
        <taxon>Pseudomonadota</taxon>
        <taxon>Gammaproteobacteria</taxon>
        <taxon>Alteromonadales</taxon>
        <taxon>Alteromonadales genera incertae sedis</taxon>
        <taxon>Motilimonas</taxon>
    </lineage>
</organism>
<proteinExistence type="predicted"/>
<keyword evidence="3" id="KW-1185">Reference proteome</keyword>
<sequence length="104" mass="11887">MKNQHVFLISFIFPFAYGLAWLVALFLSSDMANLLYEYHIGILWLAMPWSYIFIPISNFCNELSNTFLCNSISIIGISAGLAFNVTMLKLVLCWLHGQLSKKFT</sequence>
<evidence type="ECO:0000256" key="1">
    <source>
        <dbReference type="SAM" id="Phobius"/>
    </source>
</evidence>
<evidence type="ECO:0000313" key="2">
    <source>
        <dbReference type="EMBL" id="MCE2597383.1"/>
    </source>
</evidence>
<dbReference type="EMBL" id="JAIMJA010000047">
    <property type="protein sequence ID" value="MCE2597383.1"/>
    <property type="molecule type" value="Genomic_DNA"/>
</dbReference>